<organism evidence="2 3">
    <name type="scientific">Microcoleus anatoxicus PTRS2</name>
    <dbReference type="NCBI Taxonomy" id="2705321"/>
    <lineage>
        <taxon>Bacteria</taxon>
        <taxon>Bacillati</taxon>
        <taxon>Cyanobacteriota</taxon>
        <taxon>Cyanophyceae</taxon>
        <taxon>Oscillatoriophycideae</taxon>
        <taxon>Oscillatoriales</taxon>
        <taxon>Microcoleaceae</taxon>
        <taxon>Microcoleus</taxon>
        <taxon>Microcoleus anatoxicus</taxon>
    </lineage>
</organism>
<feature type="compositionally biased region" description="Pro residues" evidence="1">
    <location>
        <begin position="300"/>
        <end position="318"/>
    </location>
</feature>
<feature type="compositionally biased region" description="Low complexity" evidence="1">
    <location>
        <begin position="319"/>
        <end position="337"/>
    </location>
</feature>
<dbReference type="PRINTS" id="PR01217">
    <property type="entry name" value="PRICHEXTENSN"/>
</dbReference>
<dbReference type="Proteomes" id="UP001384579">
    <property type="component" value="Unassembled WGS sequence"/>
</dbReference>
<accession>A0ABU8YSD5</accession>
<sequence>MVLRQYPLALFTTTLFITLTTQPGVAFTIKSLNPPDYYVPYTLGDAEGAAWIIPPTTIKAGGTNELKSLLSNFSRRYPGKWIFETGTELEGSFDIKNYYACGPQTDCGREAFFPSKGGVGSSLFLEYHPKGNDPKIDSTNPRRFQWIQRVKSNHSLTTDRHNDIENILDIGTRQTTPYYSGHQGSVSTYKYFGDAPYRIDPLNNHTWNAELYLVEEVSFIPRTRTRTLRIYNGIGWGWRNQIFRRKQPVPVPVPAPARTPNPIPFPIPIPSIPKIPNLGEPVASSASGGGGIGYVAVSPSPTPRPSPSPTPRPSPSPTPWTSTPWTSTPWTSTPWTSTPWTSTPWVTSPLGSTSSTVVVSTSTTITSSSPLPKPSSPASSPGGRPIQAAPLSAISKGNAANLRSSSLFESSSKANTDYLTAISSDLLEDSELSSTDSSLNNANLAGVSRDLLEDSELSLIDNNENQVNLADISSNLLEDSELSSTDNNENQVNLAGISSDLLEDPELSSTENDENNADIGSISADLLQDQELSSEDNNSNQVDLAGISADLLEDPELSYLDDTLIAKTQNISAKNTDDDALSAEAVPEPTTGLGTLLALAILPVIKRLTNRKNK</sequence>
<reference evidence="2 3" key="1">
    <citation type="journal article" date="2020" name="Harmful Algae">
        <title>Molecular and morphological characterization of a novel dihydroanatoxin-a producing Microcoleus species (cyanobacteria) from the Russian River, California, USA.</title>
        <authorList>
            <person name="Conklin K.Y."/>
            <person name="Stancheva R."/>
            <person name="Otten T.G."/>
            <person name="Fadness R."/>
            <person name="Boyer G.L."/>
            <person name="Read B."/>
            <person name="Zhang X."/>
            <person name="Sheath R.G."/>
        </authorList>
    </citation>
    <scope>NUCLEOTIDE SEQUENCE [LARGE SCALE GENOMIC DNA]</scope>
    <source>
        <strain evidence="2 3">PTRS2</strain>
    </source>
</reference>
<protein>
    <recommendedName>
        <fullName evidence="4">PEP-CTERM sorting domain-containing protein</fullName>
    </recommendedName>
</protein>
<name>A0ABU8YSD5_9CYAN</name>
<feature type="region of interest" description="Disordered" evidence="1">
    <location>
        <begin position="361"/>
        <end position="389"/>
    </location>
</feature>
<feature type="compositionally biased region" description="Low complexity" evidence="1">
    <location>
        <begin position="361"/>
        <end position="381"/>
    </location>
</feature>
<dbReference type="EMBL" id="JBBLXS010000334">
    <property type="protein sequence ID" value="MEK0187300.1"/>
    <property type="molecule type" value="Genomic_DNA"/>
</dbReference>
<dbReference type="RefSeq" id="WP_340525090.1">
    <property type="nucleotide sequence ID" value="NZ_JBBLXS010000334.1"/>
</dbReference>
<comment type="caution">
    <text evidence="2">The sequence shown here is derived from an EMBL/GenBank/DDBJ whole genome shotgun (WGS) entry which is preliminary data.</text>
</comment>
<evidence type="ECO:0000313" key="3">
    <source>
        <dbReference type="Proteomes" id="UP001384579"/>
    </source>
</evidence>
<evidence type="ECO:0000256" key="1">
    <source>
        <dbReference type="SAM" id="MobiDB-lite"/>
    </source>
</evidence>
<proteinExistence type="predicted"/>
<keyword evidence="3" id="KW-1185">Reference proteome</keyword>
<evidence type="ECO:0008006" key="4">
    <source>
        <dbReference type="Google" id="ProtNLM"/>
    </source>
</evidence>
<gene>
    <name evidence="2" type="ORF">WMG39_20950</name>
</gene>
<feature type="region of interest" description="Disordered" evidence="1">
    <location>
        <begin position="280"/>
        <end position="337"/>
    </location>
</feature>
<evidence type="ECO:0000313" key="2">
    <source>
        <dbReference type="EMBL" id="MEK0187300.1"/>
    </source>
</evidence>